<dbReference type="Pfam" id="PF00736">
    <property type="entry name" value="EF1_GNE"/>
    <property type="match status" value="1"/>
</dbReference>
<dbReference type="OrthoDB" id="331763at2759"/>
<dbReference type="PROSITE" id="PS00824">
    <property type="entry name" value="EF1BD_1"/>
    <property type="match status" value="1"/>
</dbReference>
<feature type="domain" description="Elongation factor 1 beta central acidic region eukaryote" evidence="7">
    <location>
        <begin position="117"/>
        <end position="143"/>
    </location>
</feature>
<evidence type="ECO:0008006" key="10">
    <source>
        <dbReference type="Google" id="ProtNLM"/>
    </source>
</evidence>
<dbReference type="InterPro" id="IPR018940">
    <property type="entry name" value="EF-1_beta_acid_region_euk"/>
</dbReference>
<evidence type="ECO:0000256" key="3">
    <source>
        <dbReference type="ARBA" id="ARBA00022917"/>
    </source>
</evidence>
<dbReference type="Gene3D" id="3.30.70.60">
    <property type="match status" value="1"/>
</dbReference>
<feature type="compositionally biased region" description="Basic and acidic residues" evidence="5">
    <location>
        <begin position="103"/>
        <end position="112"/>
    </location>
</feature>
<organism evidence="8 9">
    <name type="scientific">Meloidogyne graminicola</name>
    <dbReference type="NCBI Taxonomy" id="189291"/>
    <lineage>
        <taxon>Eukaryota</taxon>
        <taxon>Metazoa</taxon>
        <taxon>Ecdysozoa</taxon>
        <taxon>Nematoda</taxon>
        <taxon>Chromadorea</taxon>
        <taxon>Rhabditida</taxon>
        <taxon>Tylenchina</taxon>
        <taxon>Tylenchomorpha</taxon>
        <taxon>Tylenchoidea</taxon>
        <taxon>Meloidogynidae</taxon>
        <taxon>Meloidogyninae</taxon>
        <taxon>Meloidogyne</taxon>
    </lineage>
</organism>
<dbReference type="AlphaFoldDB" id="A0A8S9ZLJ5"/>
<comment type="similarity">
    <text evidence="1 4">Belongs to the EF-1-beta/EF-1-delta family.</text>
</comment>
<dbReference type="GO" id="GO:0003746">
    <property type="term" value="F:translation elongation factor activity"/>
    <property type="evidence" value="ECO:0007669"/>
    <property type="project" value="UniProtKB-KW"/>
</dbReference>
<dbReference type="InterPro" id="IPR036219">
    <property type="entry name" value="eEF-1beta-like_sf"/>
</dbReference>
<evidence type="ECO:0000256" key="2">
    <source>
        <dbReference type="ARBA" id="ARBA00022768"/>
    </source>
</evidence>
<keyword evidence="3 4" id="KW-0648">Protein biosynthesis</keyword>
<dbReference type="Proteomes" id="UP000605970">
    <property type="component" value="Unassembled WGS sequence"/>
</dbReference>
<comment type="caution">
    <text evidence="8">The sequence shown here is derived from an EMBL/GenBank/DDBJ whole genome shotgun (WGS) entry which is preliminary data.</text>
</comment>
<evidence type="ECO:0000256" key="5">
    <source>
        <dbReference type="SAM" id="MobiDB-lite"/>
    </source>
</evidence>
<feature type="region of interest" description="Disordered" evidence="5">
    <location>
        <begin position="84"/>
        <end position="129"/>
    </location>
</feature>
<dbReference type="InterPro" id="IPR014038">
    <property type="entry name" value="EF1B_bsu/dsu_GNE"/>
</dbReference>
<dbReference type="GO" id="GO:0005085">
    <property type="term" value="F:guanyl-nucleotide exchange factor activity"/>
    <property type="evidence" value="ECO:0007669"/>
    <property type="project" value="TreeGrafter"/>
</dbReference>
<evidence type="ECO:0000259" key="7">
    <source>
        <dbReference type="SMART" id="SM01182"/>
    </source>
</evidence>
<name>A0A8S9ZLJ5_9BILA</name>
<dbReference type="SMART" id="SM01182">
    <property type="entry name" value="EF-1_beta_acid"/>
    <property type="match status" value="1"/>
</dbReference>
<dbReference type="InterPro" id="IPR049720">
    <property type="entry name" value="EF1B_bsu/dsu"/>
</dbReference>
<dbReference type="PROSITE" id="PS00825">
    <property type="entry name" value="EF1BD_2"/>
    <property type="match status" value="1"/>
</dbReference>
<evidence type="ECO:0000256" key="1">
    <source>
        <dbReference type="ARBA" id="ARBA00007411"/>
    </source>
</evidence>
<proteinExistence type="inferred from homology"/>
<dbReference type="PANTHER" id="PTHR11595:SF21">
    <property type="entry name" value="ELONGATION FACTOR 1-BETA"/>
    <property type="match status" value="1"/>
</dbReference>
<dbReference type="GO" id="GO:0005829">
    <property type="term" value="C:cytosol"/>
    <property type="evidence" value="ECO:0007669"/>
    <property type="project" value="TreeGrafter"/>
</dbReference>
<evidence type="ECO:0000313" key="8">
    <source>
        <dbReference type="EMBL" id="KAF7634111.1"/>
    </source>
</evidence>
<dbReference type="SMART" id="SM00888">
    <property type="entry name" value="EF1_GNE"/>
    <property type="match status" value="1"/>
</dbReference>
<dbReference type="InterPro" id="IPR001326">
    <property type="entry name" value="Transl_elong_EF1B_B/D_CS"/>
</dbReference>
<dbReference type="EMBL" id="JABEBT010000064">
    <property type="protein sequence ID" value="KAF7634111.1"/>
    <property type="molecule type" value="Genomic_DNA"/>
</dbReference>
<keyword evidence="9" id="KW-1185">Reference proteome</keyword>
<protein>
    <recommendedName>
        <fullName evidence="10">Elongation factor 1-beta</fullName>
    </recommendedName>
</protein>
<accession>A0A8S9ZLJ5</accession>
<evidence type="ECO:0000256" key="4">
    <source>
        <dbReference type="RuleBase" id="RU003791"/>
    </source>
</evidence>
<dbReference type="SUPFAM" id="SSF47616">
    <property type="entry name" value="GST C-terminal domain-like"/>
    <property type="match status" value="1"/>
</dbReference>
<evidence type="ECO:0000259" key="6">
    <source>
        <dbReference type="SMART" id="SM00888"/>
    </source>
</evidence>
<dbReference type="SUPFAM" id="SSF54984">
    <property type="entry name" value="eEF-1beta-like"/>
    <property type="match status" value="1"/>
</dbReference>
<feature type="compositionally biased region" description="Acidic residues" evidence="5">
    <location>
        <begin position="113"/>
        <end position="125"/>
    </location>
</feature>
<keyword evidence="2 4" id="KW-0251">Elongation factor</keyword>
<dbReference type="Pfam" id="PF10587">
    <property type="entry name" value="EF-1_beta_acid"/>
    <property type="match status" value="1"/>
</dbReference>
<dbReference type="PANTHER" id="PTHR11595">
    <property type="entry name" value="EF-HAND AND COILED-COIL DOMAIN-CONTAINING FAMILY MEMBER"/>
    <property type="match status" value="1"/>
</dbReference>
<dbReference type="GO" id="GO:0005853">
    <property type="term" value="C:eukaryotic translation elongation factor 1 complex"/>
    <property type="evidence" value="ECO:0007669"/>
    <property type="project" value="InterPro"/>
</dbReference>
<sequence length="191" mass="21584">MVELNGVPAEQQLKEFNDYLSTRAYLRGFLFTLILNYLINFSYLPTSEDRYVFGSLKSTPPTSQAYPHVARWFKHIQSFSDAEQASWPKVGSGPKMTSTTPKETSKPSAKEGDDFDLFGSDESDDEEKKKLTEQRLKAYAEKKAKKPGVIAKSNICCCVEDEKVSTDWLEEQITGFEDLVQSVDVVAFNKV</sequence>
<dbReference type="Gene3D" id="1.20.1050.10">
    <property type="match status" value="1"/>
</dbReference>
<reference evidence="8" key="1">
    <citation type="journal article" date="2020" name="Ecol. Evol.">
        <title>Genome structure and content of the rice root-knot nematode (Meloidogyne graminicola).</title>
        <authorList>
            <person name="Phan N.T."/>
            <person name="Danchin E.G.J."/>
            <person name="Klopp C."/>
            <person name="Perfus-Barbeoch L."/>
            <person name="Kozlowski D.K."/>
            <person name="Koutsovoulos G.D."/>
            <person name="Lopez-Roques C."/>
            <person name="Bouchez O."/>
            <person name="Zahm M."/>
            <person name="Besnard G."/>
            <person name="Bellafiore S."/>
        </authorList>
    </citation>
    <scope>NUCLEOTIDE SEQUENCE</scope>
    <source>
        <strain evidence="8">VN-18</strain>
    </source>
</reference>
<dbReference type="InterPro" id="IPR014717">
    <property type="entry name" value="Transl_elong_EF1B/ribsomal_bS6"/>
</dbReference>
<feature type="domain" description="Translation elongation factor EF1B beta/delta subunit guanine nucleotide exchange" evidence="6">
    <location>
        <begin position="120"/>
        <end position="191"/>
    </location>
</feature>
<dbReference type="InterPro" id="IPR036282">
    <property type="entry name" value="Glutathione-S-Trfase_C_sf"/>
</dbReference>
<evidence type="ECO:0000313" key="9">
    <source>
        <dbReference type="Proteomes" id="UP000605970"/>
    </source>
</evidence>
<gene>
    <name evidence="8" type="ORF">Mgra_00006531</name>
</gene>